<dbReference type="GO" id="GO:0043041">
    <property type="term" value="P:amino acid activation for nonribosomal peptide biosynthetic process"/>
    <property type="evidence" value="ECO:0007669"/>
    <property type="project" value="TreeGrafter"/>
</dbReference>
<proteinExistence type="predicted"/>
<dbReference type="GO" id="GO:0044550">
    <property type="term" value="P:secondary metabolite biosynthetic process"/>
    <property type="evidence" value="ECO:0007669"/>
    <property type="project" value="TreeGrafter"/>
</dbReference>
<dbReference type="InterPro" id="IPR009081">
    <property type="entry name" value="PP-bd_ACP"/>
</dbReference>
<dbReference type="GO" id="GO:0005737">
    <property type="term" value="C:cytoplasm"/>
    <property type="evidence" value="ECO:0007669"/>
    <property type="project" value="TreeGrafter"/>
</dbReference>
<organism evidence="4 5">
    <name type="scientific">Sporisorium scitamineum</name>
    <dbReference type="NCBI Taxonomy" id="49012"/>
    <lineage>
        <taxon>Eukaryota</taxon>
        <taxon>Fungi</taxon>
        <taxon>Dikarya</taxon>
        <taxon>Basidiomycota</taxon>
        <taxon>Ustilaginomycotina</taxon>
        <taxon>Ustilaginomycetes</taxon>
        <taxon>Ustilaginales</taxon>
        <taxon>Ustilaginaceae</taxon>
        <taxon>Sporisorium</taxon>
    </lineage>
</organism>
<dbReference type="InterPro" id="IPR023213">
    <property type="entry name" value="CAT-like_dom_sf"/>
</dbReference>
<sequence>MLGSTAELVEASQATHAHLTPGFAAGLPRASCPSLRSVTFIGEKLTESVAADWTGNHHHDGKQLAPVAVYNTYGPAEVTVVATLRRIDADDRLQSANVGVPMRSVSAFVCRDREQPMRVCGKGSVGELVLAGAQVGRGYLDDTNKTQAVFKLSMEWQQRLYYTGDYVRMLHDGSIEFIGRRDDLVKLGGIRVELSEISAAIVSVQKRRGGAMAERAETVMLSRPDRPSKQVISFLACPELASTAHAGECEAVSASVLLTSSEAIELAQRTMQDVREVLPPYMVPSMILVLSHIPQTASAKIDRAKLQAAYASADLAQRPLASFPSVDPHSAAVESDEAYATLQERLIAAISAITGTQTFDINGASSLASIGLDSIRIIRLAAKLKQEGFKVPVSTLLACSTMRMLVIELVKHTGQEGEATREDVRSQLLSTKLNEFDQYVRKLLPKRLQEDLEACFSCSGLQEGMLTETLADPLAYWSDHVVRLDANIDLNRFARAWERTVDSIDMLRTVFAVVSQSEDLEGPISFDGELDVFALQMLYKSAPTSCIDVSSPDTLPSKDELHRAVSDWIRFVALDRAGVGLAQRPLWAVKTFKVVHSGVGSVTYAAMCIHHALYDGPSIEIILDRVQAEYTALGSKATSSLPSLTSLSTQCKYAFACTAEEQKESIRHWEEQLQARGSAALLPDLTSARSSSKKTAAARFVAASRSFRYAASRPVGVGVSTLIKTAFAMVLGQYVESEDQRHIVLGEVLSLRNLHTSLSTEKGAVGPLLTTLPFSLLLAAGSAHESPVSFLASGAVAHPLLKHRFASLGALAKIMGTRSDQEMFTA</sequence>
<name>A0A0F7SAB6_9BASI</name>
<dbReference type="Gene3D" id="3.30.559.10">
    <property type="entry name" value="Chloramphenicol acetyltransferase-like domain"/>
    <property type="match status" value="1"/>
</dbReference>
<evidence type="ECO:0000259" key="3">
    <source>
        <dbReference type="PROSITE" id="PS50075"/>
    </source>
</evidence>
<reference evidence="5" key="1">
    <citation type="submission" date="2014-06" db="EMBL/GenBank/DDBJ databases">
        <authorList>
            <person name="Berkman P.J."/>
        </authorList>
    </citation>
    <scope>NUCLEOTIDE SEQUENCE [LARGE SCALE GENOMIC DNA]</scope>
</reference>
<dbReference type="SUPFAM" id="SSF56801">
    <property type="entry name" value="Acetyl-CoA synthetase-like"/>
    <property type="match status" value="1"/>
</dbReference>
<feature type="non-terminal residue" evidence="4">
    <location>
        <position position="826"/>
    </location>
</feature>
<keyword evidence="2" id="KW-0597">Phosphoprotein</keyword>
<dbReference type="InterPro" id="IPR036736">
    <property type="entry name" value="ACP-like_sf"/>
</dbReference>
<dbReference type="SUPFAM" id="SSF52777">
    <property type="entry name" value="CoA-dependent acyltransferases"/>
    <property type="match status" value="2"/>
</dbReference>
<dbReference type="GO" id="GO:0003824">
    <property type="term" value="F:catalytic activity"/>
    <property type="evidence" value="ECO:0007669"/>
    <property type="project" value="InterPro"/>
</dbReference>
<feature type="domain" description="Carrier" evidence="3">
    <location>
        <begin position="337"/>
        <end position="413"/>
    </location>
</feature>
<evidence type="ECO:0000256" key="2">
    <source>
        <dbReference type="ARBA" id="ARBA00022553"/>
    </source>
</evidence>
<dbReference type="PANTHER" id="PTHR45527:SF2">
    <property type="entry name" value="FERRICROCIN SYNTHETASE (NONRIBOSOMAL PEPTIDE SIDEROPHORE SYNTHASE ) (EUROFUNG)"/>
    <property type="match status" value="1"/>
</dbReference>
<dbReference type="Pfam" id="PF00501">
    <property type="entry name" value="AMP-binding"/>
    <property type="match status" value="1"/>
</dbReference>
<dbReference type="PANTHER" id="PTHR45527">
    <property type="entry name" value="NONRIBOSOMAL PEPTIDE SYNTHETASE"/>
    <property type="match status" value="1"/>
</dbReference>
<dbReference type="Gene3D" id="3.40.50.12780">
    <property type="entry name" value="N-terminal domain of ligase-like"/>
    <property type="match status" value="1"/>
</dbReference>
<dbReference type="Pfam" id="PF00668">
    <property type="entry name" value="Condensation"/>
    <property type="match status" value="1"/>
</dbReference>
<dbReference type="Pfam" id="PF00550">
    <property type="entry name" value="PP-binding"/>
    <property type="match status" value="1"/>
</dbReference>
<protein>
    <recommendedName>
        <fullName evidence="3">Carrier domain-containing protein</fullName>
    </recommendedName>
</protein>
<keyword evidence="1" id="KW-0596">Phosphopantetheine</keyword>
<keyword evidence="5" id="KW-1185">Reference proteome</keyword>
<dbReference type="InterPro" id="IPR000873">
    <property type="entry name" value="AMP-dep_synth/lig_dom"/>
</dbReference>
<dbReference type="Proteomes" id="UP000242770">
    <property type="component" value="Unassembled WGS sequence"/>
</dbReference>
<dbReference type="InterPro" id="IPR006162">
    <property type="entry name" value="Ppantetheine_attach_site"/>
</dbReference>
<dbReference type="Gene3D" id="3.30.300.30">
    <property type="match status" value="1"/>
</dbReference>
<dbReference type="InterPro" id="IPR045851">
    <property type="entry name" value="AMP-bd_C_sf"/>
</dbReference>
<dbReference type="PROSITE" id="PS50075">
    <property type="entry name" value="CARRIER"/>
    <property type="match status" value="1"/>
</dbReference>
<dbReference type="InterPro" id="IPR001242">
    <property type="entry name" value="Condensation_dom"/>
</dbReference>
<dbReference type="EMBL" id="CCFA01001960">
    <property type="protein sequence ID" value="CDW97598.1"/>
    <property type="molecule type" value="Genomic_DNA"/>
</dbReference>
<accession>A0A0F7SAB6</accession>
<dbReference type="PROSITE" id="PS00012">
    <property type="entry name" value="PHOSPHOPANTETHEINE"/>
    <property type="match status" value="1"/>
</dbReference>
<evidence type="ECO:0000256" key="1">
    <source>
        <dbReference type="ARBA" id="ARBA00022450"/>
    </source>
</evidence>
<evidence type="ECO:0000313" key="4">
    <source>
        <dbReference type="EMBL" id="CDW97598.1"/>
    </source>
</evidence>
<dbReference type="AlphaFoldDB" id="A0A0F7SAB6"/>
<dbReference type="Gene3D" id="3.30.559.30">
    <property type="entry name" value="Nonribosomal peptide synthetase, condensation domain"/>
    <property type="match status" value="1"/>
</dbReference>
<dbReference type="GO" id="GO:0031177">
    <property type="term" value="F:phosphopantetheine binding"/>
    <property type="evidence" value="ECO:0007669"/>
    <property type="project" value="TreeGrafter"/>
</dbReference>
<evidence type="ECO:0000313" key="5">
    <source>
        <dbReference type="Proteomes" id="UP000242770"/>
    </source>
</evidence>
<dbReference type="SUPFAM" id="SSF47336">
    <property type="entry name" value="ACP-like"/>
    <property type="match status" value="1"/>
</dbReference>
<dbReference type="InterPro" id="IPR042099">
    <property type="entry name" value="ANL_N_sf"/>
</dbReference>
<dbReference type="Gene3D" id="1.10.1200.10">
    <property type="entry name" value="ACP-like"/>
    <property type="match status" value="1"/>
</dbReference>
<gene>
    <name evidence="4" type="primary">SSCI35100.1</name>
</gene>
<dbReference type="STRING" id="49012.A0A0F7SAB6"/>